<dbReference type="GO" id="GO:0004803">
    <property type="term" value="F:transposase activity"/>
    <property type="evidence" value="ECO:0007669"/>
    <property type="project" value="TreeGrafter"/>
</dbReference>
<reference evidence="2 3" key="1">
    <citation type="submission" date="2018-09" db="EMBL/GenBank/DDBJ databases">
        <title>Discovery and Ecogenomic Context for Candidatus Cryosericales, a Global Caldiserica Order Active in Thawing Permafrost.</title>
        <authorList>
            <person name="Martinez M.A."/>
            <person name="Woodcroft B.J."/>
            <person name="Ignacio Espinoza J.C."/>
            <person name="Zayed A."/>
            <person name="Singleton C.M."/>
            <person name="Boyd J."/>
            <person name="Li Y.-F."/>
            <person name="Purvine S."/>
            <person name="Maughan H."/>
            <person name="Hodgkins S.B."/>
            <person name="Anderson D."/>
            <person name="Sederholm M."/>
            <person name="Temperton B."/>
            <person name="Saleska S.R."/>
            <person name="Tyson G.W."/>
            <person name="Rich V.I."/>
        </authorList>
    </citation>
    <scope>NUCLEOTIDE SEQUENCE [LARGE SCALE GENOMIC DNA]</scope>
    <source>
        <strain evidence="2 3">SMC1</strain>
    </source>
</reference>
<dbReference type="PANTHER" id="PTHR10948:SF23">
    <property type="entry name" value="TRANSPOSASE INSI FOR INSERTION SEQUENCE ELEMENT IS30A-RELATED"/>
    <property type="match status" value="1"/>
</dbReference>
<dbReference type="InterPro" id="IPR051917">
    <property type="entry name" value="Transposase-Integrase"/>
</dbReference>
<dbReference type="InterPro" id="IPR025246">
    <property type="entry name" value="IS30-like_HTH"/>
</dbReference>
<dbReference type="RefSeq" id="WP_119085742.1">
    <property type="nucleotide sequence ID" value="NZ_QXIY01000020.1"/>
</dbReference>
<organism evidence="2 3">
    <name type="scientific">Candidatus Cryosericum septentrionale</name>
    <dbReference type="NCBI Taxonomy" id="2290913"/>
    <lineage>
        <taxon>Bacteria</taxon>
        <taxon>Pseudomonadati</taxon>
        <taxon>Caldisericota/Cryosericota group</taxon>
        <taxon>Candidatus Cryosericota</taxon>
        <taxon>Candidatus Cryosericia</taxon>
        <taxon>Candidatus Cryosericales</taxon>
        <taxon>Candidatus Cryosericaceae</taxon>
        <taxon>Candidatus Cryosericum</taxon>
    </lineage>
</organism>
<accession>A0A398E272</accession>
<dbReference type="AlphaFoldDB" id="A0A398E272"/>
<dbReference type="Proteomes" id="UP000266113">
    <property type="component" value="Unassembled WGS sequence"/>
</dbReference>
<proteinExistence type="predicted"/>
<dbReference type="GO" id="GO:0005829">
    <property type="term" value="C:cytosol"/>
    <property type="evidence" value="ECO:0007669"/>
    <property type="project" value="TreeGrafter"/>
</dbReference>
<dbReference type="EMBL" id="QXIY01000020">
    <property type="protein sequence ID" value="RIE16741.1"/>
    <property type="molecule type" value="Genomic_DNA"/>
</dbReference>
<feature type="domain" description="Transposase IS30-like HTH" evidence="1">
    <location>
        <begin position="3"/>
        <end position="45"/>
    </location>
</feature>
<gene>
    <name evidence="2" type="ORF">SMC1_05255</name>
</gene>
<dbReference type="GO" id="GO:0032196">
    <property type="term" value="P:transposition"/>
    <property type="evidence" value="ECO:0007669"/>
    <property type="project" value="TreeGrafter"/>
</dbReference>
<evidence type="ECO:0000313" key="3">
    <source>
        <dbReference type="Proteomes" id="UP000266113"/>
    </source>
</evidence>
<protein>
    <recommendedName>
        <fullName evidence="1">Transposase IS30-like HTH domain-containing protein</fullName>
    </recommendedName>
</protein>
<sequence length="91" mass="10735">MSYYYFTISERECILLMYHNQKGITQIAQALGRSKSTIGRELHRNKGRHGYSSHEAQNSYTLRRRACKPQLKVMRSELRTDCKRLRTVLVT</sequence>
<dbReference type="OrthoDB" id="9781678at2"/>
<evidence type="ECO:0000313" key="2">
    <source>
        <dbReference type="EMBL" id="RIE16741.1"/>
    </source>
</evidence>
<name>A0A398E272_9BACT</name>
<dbReference type="PANTHER" id="PTHR10948">
    <property type="entry name" value="TRANSPOSASE"/>
    <property type="match status" value="1"/>
</dbReference>
<keyword evidence="3" id="KW-1185">Reference proteome</keyword>
<evidence type="ECO:0000259" key="1">
    <source>
        <dbReference type="Pfam" id="PF13936"/>
    </source>
</evidence>
<dbReference type="Pfam" id="PF13936">
    <property type="entry name" value="HTH_38"/>
    <property type="match status" value="1"/>
</dbReference>
<comment type="caution">
    <text evidence="2">The sequence shown here is derived from an EMBL/GenBank/DDBJ whole genome shotgun (WGS) entry which is preliminary data.</text>
</comment>